<feature type="transmembrane region" description="Helical" evidence="1">
    <location>
        <begin position="192"/>
        <end position="209"/>
    </location>
</feature>
<dbReference type="RefSeq" id="WP_268040107.1">
    <property type="nucleotide sequence ID" value="NZ_JAPQER010000002.1"/>
</dbReference>
<sequence length="243" mass="27821">MSFTLAHPAAVVFMKNKYLNLSGLILGSMAPDFIYFILFNPSSNLGHTILGAIIVNLPLCFLLNFIYYEYIKDTFIINLPSCISKYYTGLIGIKNKVTNVKEVIIFIYSSIIGMMTHVFWDSFTHKTGYFVLKLNFLRNTIDLLGYKIYAYKIAQHGGTLLGFIIILIFLYKIRNKGLSLNVPIKSKIIYHITALIIEFIVMLFIYIVFNDSFGMGRMVVTFINGLFLGYLSASIIYRHHLKI</sequence>
<evidence type="ECO:0000313" key="3">
    <source>
        <dbReference type="Proteomes" id="UP001078443"/>
    </source>
</evidence>
<dbReference type="Proteomes" id="UP001078443">
    <property type="component" value="Unassembled WGS sequence"/>
</dbReference>
<reference evidence="2" key="1">
    <citation type="submission" date="2022-12" db="EMBL/GenBank/DDBJ databases">
        <authorList>
            <person name="Wang J."/>
        </authorList>
    </citation>
    <scope>NUCLEOTIDE SEQUENCE</scope>
    <source>
        <strain evidence="2">HY-45-18</strain>
    </source>
</reference>
<accession>A0ABT4CZM2</accession>
<keyword evidence="1" id="KW-1133">Transmembrane helix</keyword>
<feature type="transmembrane region" description="Helical" evidence="1">
    <location>
        <begin position="45"/>
        <end position="67"/>
    </location>
</feature>
<dbReference type="EMBL" id="JAPQER010000002">
    <property type="protein sequence ID" value="MCY6483832.1"/>
    <property type="molecule type" value="Genomic_DNA"/>
</dbReference>
<dbReference type="Pfam" id="PF13803">
    <property type="entry name" value="DUF4184"/>
    <property type="match status" value="1"/>
</dbReference>
<comment type="caution">
    <text evidence="2">The sequence shown here is derived from an EMBL/GenBank/DDBJ whole genome shotgun (WGS) entry which is preliminary data.</text>
</comment>
<proteinExistence type="predicted"/>
<evidence type="ECO:0000313" key="2">
    <source>
        <dbReference type="EMBL" id="MCY6483832.1"/>
    </source>
</evidence>
<keyword evidence="1" id="KW-0472">Membrane</keyword>
<feature type="transmembrane region" description="Helical" evidence="1">
    <location>
        <begin position="215"/>
        <end position="237"/>
    </location>
</feature>
<keyword evidence="3" id="KW-1185">Reference proteome</keyword>
<name>A0ABT4CZM2_9CLOT</name>
<gene>
    <name evidence="2" type="ORF">OW763_05650</name>
</gene>
<dbReference type="InterPro" id="IPR025238">
    <property type="entry name" value="DUF4184"/>
</dbReference>
<organism evidence="2 3">
    <name type="scientific">Clostridium aestuarii</name>
    <dbReference type="NCBI Taxonomy" id="338193"/>
    <lineage>
        <taxon>Bacteria</taxon>
        <taxon>Bacillati</taxon>
        <taxon>Bacillota</taxon>
        <taxon>Clostridia</taxon>
        <taxon>Eubacteriales</taxon>
        <taxon>Clostridiaceae</taxon>
        <taxon>Clostridium</taxon>
    </lineage>
</organism>
<keyword evidence="1" id="KW-0812">Transmembrane</keyword>
<feature type="transmembrane region" description="Helical" evidence="1">
    <location>
        <begin position="21"/>
        <end position="39"/>
    </location>
</feature>
<feature type="transmembrane region" description="Helical" evidence="1">
    <location>
        <begin position="103"/>
        <end position="120"/>
    </location>
</feature>
<feature type="transmembrane region" description="Helical" evidence="1">
    <location>
        <begin position="153"/>
        <end position="171"/>
    </location>
</feature>
<evidence type="ECO:0000256" key="1">
    <source>
        <dbReference type="SAM" id="Phobius"/>
    </source>
</evidence>
<protein>
    <submittedName>
        <fullName evidence="2">DUF4184 family protein</fullName>
    </submittedName>
</protein>